<dbReference type="AlphaFoldDB" id="A0AAV5B1S9"/>
<protein>
    <submittedName>
        <fullName evidence="2">Uncharacterized protein</fullName>
    </submittedName>
</protein>
<keyword evidence="1" id="KW-1133">Transmembrane helix</keyword>
<dbReference type="Proteomes" id="UP001055025">
    <property type="component" value="Unassembled WGS sequence"/>
</dbReference>
<proteinExistence type="predicted"/>
<keyword evidence="1" id="KW-0472">Membrane</keyword>
<dbReference type="EMBL" id="BQKC01000001">
    <property type="protein sequence ID" value="GJM55197.1"/>
    <property type="molecule type" value="Genomic_DNA"/>
</dbReference>
<evidence type="ECO:0000256" key="1">
    <source>
        <dbReference type="SAM" id="Phobius"/>
    </source>
</evidence>
<evidence type="ECO:0000313" key="2">
    <source>
        <dbReference type="EMBL" id="GJM55197.1"/>
    </source>
</evidence>
<gene>
    <name evidence="2" type="ORF">ATOP_08520</name>
</gene>
<sequence>MAMNPLIVAEVAGAVIAIAVFLRGAYCLLVIGVAAYDEIKKKD</sequence>
<keyword evidence="1" id="KW-0812">Transmembrane</keyword>
<keyword evidence="3" id="KW-1185">Reference proteome</keyword>
<organism evidence="2 3">
    <name type="scientific">Granulimonas faecalis</name>
    <dbReference type="NCBI Taxonomy" id="2894155"/>
    <lineage>
        <taxon>Bacteria</taxon>
        <taxon>Bacillati</taxon>
        <taxon>Actinomycetota</taxon>
        <taxon>Coriobacteriia</taxon>
        <taxon>Coriobacteriales</taxon>
        <taxon>Kribbibacteriaceae</taxon>
        <taxon>Granulimonas</taxon>
    </lineage>
</organism>
<comment type="caution">
    <text evidence="2">The sequence shown here is derived from an EMBL/GenBank/DDBJ whole genome shotgun (WGS) entry which is preliminary data.</text>
</comment>
<name>A0AAV5B1S9_9ACTN</name>
<reference evidence="2" key="1">
    <citation type="journal article" date="2022" name="Int. J. Syst. Evol. Microbiol.">
        <title>Granulimonas faecalis gen. nov., sp. nov., and Leptogranulimonas caecicola gen. nov., sp. nov., novel lactate-producing Atopobiaceae bacteria isolated from mouse intestines, and an emended description of the family Atopobiaceae.</title>
        <authorList>
            <person name="Morinaga K."/>
            <person name="Kusada H."/>
            <person name="Sakamoto S."/>
            <person name="Murakami T."/>
            <person name="Toyoda A."/>
            <person name="Mori H."/>
            <person name="Meng X.Y."/>
            <person name="Takashino M."/>
            <person name="Murotomi K."/>
            <person name="Tamaki H."/>
        </authorList>
    </citation>
    <scope>NUCLEOTIDE SEQUENCE</scope>
    <source>
        <strain evidence="2">OPF53</strain>
    </source>
</reference>
<accession>A0AAV5B1S9</accession>
<feature type="transmembrane region" description="Helical" evidence="1">
    <location>
        <begin position="12"/>
        <end position="36"/>
    </location>
</feature>
<evidence type="ECO:0000313" key="3">
    <source>
        <dbReference type="Proteomes" id="UP001055025"/>
    </source>
</evidence>